<dbReference type="Proteomes" id="UP000261560">
    <property type="component" value="Unplaced"/>
</dbReference>
<sequence length="304" mass="33279">MEDLSVPRREELQPDSSPVVGISVCDSAPLIWRVQDLKVVRSGGLVGALLGSLPRTPRQNGRLGRPLLLLPEEERLLREGPGAAVLPRPGGERGAELKRRFEEEQTSSQEEQSVLALQDRKAALLRAMTSSLTEEAQQDRLGALDQNFVFPRSALAVQLSTARAGLHYCPEARSFLEAEQPIKTQPSPSSRFQVFRDLRGRGFFLTSAGKFGGDFLVYPGEPRNLSCLRLRLPPVLPPLVSSGDPLRFHAHFIAVCVESDRPVGVLDLLAVARLGSNVKKTVLLCSPVADGDVRYTSLQWSGMV</sequence>
<evidence type="ECO:0000256" key="1">
    <source>
        <dbReference type="ARBA" id="ARBA00008078"/>
    </source>
</evidence>
<dbReference type="InterPro" id="IPR036167">
    <property type="entry name" value="tRNA_intron_Endo_cat-like_sf"/>
</dbReference>
<dbReference type="PANTHER" id="PTHR13070">
    <property type="entry name" value="TRNA-SPLICING ENDONUCLEASE SUBUNIT SEN34-RELATED"/>
    <property type="match status" value="1"/>
</dbReference>
<protein>
    <recommendedName>
        <fullName evidence="4">tRNA-splicing endonuclease subunit Sen34</fullName>
        <ecNumber evidence="4">4.6.1.16</ecNumber>
    </recommendedName>
</protein>
<feature type="active site" evidence="5">
    <location>
        <position position="249"/>
    </location>
</feature>
<dbReference type="Gene3D" id="3.40.1350.10">
    <property type="match status" value="1"/>
</dbReference>
<keyword evidence="2 4" id="KW-0819">tRNA processing</keyword>
<dbReference type="InterPro" id="IPR016690">
    <property type="entry name" value="TSEN34"/>
</dbReference>
<dbReference type="Pfam" id="PF01974">
    <property type="entry name" value="tRNA_int_endo"/>
    <property type="match status" value="1"/>
</dbReference>
<dbReference type="AlphaFoldDB" id="A0A3B3CBC8"/>
<dbReference type="GO" id="GO:0000214">
    <property type="term" value="C:tRNA-intron endonuclease complex"/>
    <property type="evidence" value="ECO:0007669"/>
    <property type="project" value="UniProtKB-UniRule"/>
</dbReference>
<evidence type="ECO:0000256" key="3">
    <source>
        <dbReference type="ARBA" id="ARBA00023239"/>
    </source>
</evidence>
<keyword evidence="9" id="KW-1185">Reference proteome</keyword>
<name>A0A3B3CBC8_ORYME</name>
<evidence type="ECO:0000256" key="5">
    <source>
        <dbReference type="PIRSR" id="PIRSR017250-50"/>
    </source>
</evidence>
<evidence type="ECO:0000259" key="7">
    <source>
        <dbReference type="Pfam" id="PF26577"/>
    </source>
</evidence>
<organism evidence="8 9">
    <name type="scientific">Oryzias melastigma</name>
    <name type="common">Marine medaka</name>
    <dbReference type="NCBI Taxonomy" id="30732"/>
    <lineage>
        <taxon>Eukaryota</taxon>
        <taxon>Metazoa</taxon>
        <taxon>Chordata</taxon>
        <taxon>Craniata</taxon>
        <taxon>Vertebrata</taxon>
        <taxon>Euteleostomi</taxon>
        <taxon>Actinopterygii</taxon>
        <taxon>Neopterygii</taxon>
        <taxon>Teleostei</taxon>
        <taxon>Neoteleostei</taxon>
        <taxon>Acanthomorphata</taxon>
        <taxon>Ovalentaria</taxon>
        <taxon>Atherinomorphae</taxon>
        <taxon>Beloniformes</taxon>
        <taxon>Adrianichthyidae</taxon>
        <taxon>Oryziinae</taxon>
        <taxon>Oryzias</taxon>
    </lineage>
</organism>
<dbReference type="EC" id="4.6.1.16" evidence="4"/>
<reference evidence="8" key="1">
    <citation type="submission" date="2025-08" db="UniProtKB">
        <authorList>
            <consortium name="Ensembl"/>
        </authorList>
    </citation>
    <scope>IDENTIFICATION</scope>
</reference>
<keyword evidence="4" id="KW-0539">Nucleus</keyword>
<comment type="similarity">
    <text evidence="1 4">Belongs to the tRNA-intron endonuclease family.</text>
</comment>
<feature type="domain" description="TSEN34 N-terminal" evidence="7">
    <location>
        <begin position="21"/>
        <end position="85"/>
    </location>
</feature>
<comment type="subcellular location">
    <subcellularLocation>
        <location evidence="4">Nucleus</location>
    </subcellularLocation>
</comment>
<evidence type="ECO:0000256" key="4">
    <source>
        <dbReference type="PIRNR" id="PIRNR017250"/>
    </source>
</evidence>
<dbReference type="GO" id="GO:0000379">
    <property type="term" value="P:tRNA-type intron splice site recognition and cleavage"/>
    <property type="evidence" value="ECO:0007669"/>
    <property type="project" value="UniProtKB-UniRule"/>
</dbReference>
<dbReference type="GeneTree" id="ENSGT00390000003912"/>
<dbReference type="InterPro" id="IPR059049">
    <property type="entry name" value="TSEN34_N"/>
</dbReference>
<evidence type="ECO:0000259" key="6">
    <source>
        <dbReference type="Pfam" id="PF01974"/>
    </source>
</evidence>
<accession>A0A3B3CBC8</accession>
<feature type="domain" description="tRNA intron endonuclease catalytic" evidence="6">
    <location>
        <begin position="191"/>
        <end position="223"/>
    </location>
</feature>
<dbReference type="PANTHER" id="PTHR13070:SF0">
    <property type="entry name" value="TRNA-SPLICING ENDONUCLEASE SUBUNIT SEN34"/>
    <property type="match status" value="1"/>
</dbReference>
<keyword evidence="3 4" id="KW-0456">Lyase</keyword>
<proteinExistence type="inferred from homology"/>
<dbReference type="InterPro" id="IPR011856">
    <property type="entry name" value="tRNA_endonuc-like_dom_sf"/>
</dbReference>
<dbReference type="GO" id="GO:0003676">
    <property type="term" value="F:nucleic acid binding"/>
    <property type="evidence" value="ECO:0007669"/>
    <property type="project" value="InterPro"/>
</dbReference>
<feature type="active site" evidence="5">
    <location>
        <position position="280"/>
    </location>
</feature>
<dbReference type="SUPFAM" id="SSF53032">
    <property type="entry name" value="tRNA-intron endonuclease catalytic domain-like"/>
    <property type="match status" value="2"/>
</dbReference>
<dbReference type="Ensembl" id="ENSOMET00000023325.1">
    <property type="protein sequence ID" value="ENSOMEP00000015226.1"/>
    <property type="gene ID" value="ENSOMEG00000016771.1"/>
</dbReference>
<dbReference type="PIRSF" id="PIRSF017250">
    <property type="entry name" value="tRNA_splic_SEN34"/>
    <property type="match status" value="1"/>
</dbReference>
<dbReference type="InterPro" id="IPR006677">
    <property type="entry name" value="tRNA_intron_Endonuc_cat-like"/>
</dbReference>
<evidence type="ECO:0000313" key="9">
    <source>
        <dbReference type="Proteomes" id="UP000261560"/>
    </source>
</evidence>
<comment type="function">
    <text evidence="4">Constitutes one of the two catalytic subunit of the tRNA-splicing endonuclease complex, a complex responsible for identification and cleavage of the splice sites in pre-tRNA. It cleaves pre-tRNA at the 5'- and 3'-splice sites to release the intron. The products are an intron and two tRNA half-molecules bearing 2',3'-cyclic phosphate and 5'-OH termini. There are no conserved sequences at the splice sites, but the intron is invariably located at the same site in the gene, placing the splice sites an invariant distance from the constant structural features of the tRNA body.</text>
</comment>
<dbReference type="PaxDb" id="30732-ENSOMEP00000015226"/>
<dbReference type="GO" id="GO:0000213">
    <property type="term" value="F:tRNA-intron lyase activity"/>
    <property type="evidence" value="ECO:0007669"/>
    <property type="project" value="UniProtKB-UniRule"/>
</dbReference>
<reference evidence="8" key="2">
    <citation type="submission" date="2025-09" db="UniProtKB">
        <authorList>
            <consortium name="Ensembl"/>
        </authorList>
    </citation>
    <scope>IDENTIFICATION</scope>
</reference>
<dbReference type="STRING" id="30732.ENSOMEP00000015226"/>
<evidence type="ECO:0000313" key="8">
    <source>
        <dbReference type="Ensembl" id="ENSOMEP00000015226.1"/>
    </source>
</evidence>
<feature type="active site" evidence="5">
    <location>
        <position position="218"/>
    </location>
</feature>
<dbReference type="Pfam" id="PF26577">
    <property type="entry name" value="TSEN34_N"/>
    <property type="match status" value="1"/>
</dbReference>
<evidence type="ECO:0000256" key="2">
    <source>
        <dbReference type="ARBA" id="ARBA00022694"/>
    </source>
</evidence>
<dbReference type="CDD" id="cd22363">
    <property type="entry name" value="tRNA-intron_lyase_C"/>
    <property type="match status" value="1"/>
</dbReference>